<evidence type="ECO:0000256" key="1">
    <source>
        <dbReference type="SAM" id="MobiDB-lite"/>
    </source>
</evidence>
<evidence type="ECO:0000313" key="3">
    <source>
        <dbReference type="EMBL" id="SEB92178.1"/>
    </source>
</evidence>
<proteinExistence type="predicted"/>
<dbReference type="AlphaFoldDB" id="A0A1H4NBN8"/>
<protein>
    <submittedName>
        <fullName evidence="3">Soil-associated protein, TIGR03435 family</fullName>
    </submittedName>
</protein>
<feature type="chain" id="PRO_5010314751" evidence="2">
    <location>
        <begin position="29"/>
        <end position="273"/>
    </location>
</feature>
<evidence type="ECO:0000256" key="2">
    <source>
        <dbReference type="SAM" id="SignalP"/>
    </source>
</evidence>
<feature type="region of interest" description="Disordered" evidence="1">
    <location>
        <begin position="251"/>
        <end position="273"/>
    </location>
</feature>
<organism evidence="3 4">
    <name type="scientific">Terriglobus roseus</name>
    <dbReference type="NCBI Taxonomy" id="392734"/>
    <lineage>
        <taxon>Bacteria</taxon>
        <taxon>Pseudomonadati</taxon>
        <taxon>Acidobacteriota</taxon>
        <taxon>Terriglobia</taxon>
        <taxon>Terriglobales</taxon>
        <taxon>Acidobacteriaceae</taxon>
        <taxon>Terriglobus</taxon>
    </lineage>
</organism>
<accession>A0A1H4NBN8</accession>
<dbReference type="InterPro" id="IPR017801">
    <property type="entry name" value="DUF3738"/>
</dbReference>
<reference evidence="3 4" key="1">
    <citation type="submission" date="2016-10" db="EMBL/GenBank/DDBJ databases">
        <authorList>
            <person name="de Groot N.N."/>
        </authorList>
    </citation>
    <scope>NUCLEOTIDE SEQUENCE [LARGE SCALE GENOMIC DNA]</scope>
    <source>
        <strain evidence="3 4">AB35.6</strain>
    </source>
</reference>
<dbReference type="OrthoDB" id="108420at2"/>
<dbReference type="RefSeq" id="WP_074653979.1">
    <property type="nucleotide sequence ID" value="NZ_FNSD01000001.1"/>
</dbReference>
<gene>
    <name evidence="3" type="ORF">SAMN05443244_2188</name>
</gene>
<sequence>MMKLFRLALIPFRATLAVAVLMPGLAIAQAVPSYDISTVKPHEANDGNVSVNVRPANLKISNMTAQNLIALAWNVRPWLVTGLPPWGKSGHFDVDAKVSEPDLTALRALSDEERRLMIQNLLKERFHLDVHSETRTLPVYELSVMPEGDKLKPSAPLPAPEPGQPAPRRSASMSKTDGHIVGKGVSIRGLADSLANELERYVVDKTGLTGDYDVELRWTPQDSTNAPGDAGIAAEPSPPLATAVREQLGLRLTPSKGPVPAIVVDHIEPPTDN</sequence>
<feature type="compositionally biased region" description="Pro residues" evidence="1">
    <location>
        <begin position="155"/>
        <end position="165"/>
    </location>
</feature>
<dbReference type="Proteomes" id="UP000182409">
    <property type="component" value="Unassembled WGS sequence"/>
</dbReference>
<feature type="region of interest" description="Disordered" evidence="1">
    <location>
        <begin position="150"/>
        <end position="177"/>
    </location>
</feature>
<name>A0A1H4NBN8_9BACT</name>
<feature type="signal peptide" evidence="2">
    <location>
        <begin position="1"/>
        <end position="28"/>
    </location>
</feature>
<dbReference type="NCBIfam" id="TIGR03435">
    <property type="entry name" value="Soli_TIGR03435"/>
    <property type="match status" value="1"/>
</dbReference>
<evidence type="ECO:0000313" key="4">
    <source>
        <dbReference type="Proteomes" id="UP000182409"/>
    </source>
</evidence>
<keyword evidence="2" id="KW-0732">Signal</keyword>
<dbReference type="Pfam" id="PF12543">
    <property type="entry name" value="DUF3738"/>
    <property type="match status" value="1"/>
</dbReference>
<dbReference type="EMBL" id="FNSD01000001">
    <property type="protein sequence ID" value="SEB92178.1"/>
    <property type="molecule type" value="Genomic_DNA"/>
</dbReference>